<dbReference type="InterPro" id="IPR007168">
    <property type="entry name" value="Phageshock_PspC_N"/>
</dbReference>
<evidence type="ECO:0000313" key="5">
    <source>
        <dbReference type="Proteomes" id="UP001196843"/>
    </source>
</evidence>
<evidence type="ECO:0000256" key="1">
    <source>
        <dbReference type="SAM" id="MobiDB-lite"/>
    </source>
</evidence>
<keyword evidence="2" id="KW-0812">Transmembrane</keyword>
<feature type="transmembrane region" description="Helical" evidence="2">
    <location>
        <begin position="107"/>
        <end position="123"/>
    </location>
</feature>
<feature type="transmembrane region" description="Helical" evidence="2">
    <location>
        <begin position="130"/>
        <end position="146"/>
    </location>
</feature>
<sequence length="527" mass="54931">MTDTTSAPPADPGPPPTAPPGAPTGSDRFFSWVQGLGMVRGDAWLGGVCGGIAARLRIDPLIVRGIFVVVALLGFPALLVYAIAWALLPDTDGRIHFRELMHGRYDAAMTGVFILAIVGFVPVVPWLRNVLLWPLWALTGFAPWAWDDGSGVSALGVLGFVLALAVIGGLVYLIVRSARSDRPSRADAQTASAQPAHTVASDSGDDATAPLAATASIADSAGRAPAGSAMGSEDAVPLPAAPYGDDAAVADWRARQEAWRVQNDAWRRSQQDAARAARDQARLERHAHGAAFALEAEERRRVRRATRPRTSFVFVLTALGAAVVLGAVSVLTSLGDAATAPFAGAIGFFTAALVTALAMVVAGIIRRRSGFLTAVTIVLLVIGGSVAVASGPDRLTLGDVSLGTSTVEQRLTQPFGATFLSVGSLSDTEDVTAGGVVVSKGVGWTYIEVYPGTALNLDATLGDGTVSVERVSWRGDGPIESNVVRPDGDDTVQWNVANPNTGTDALTTQHITLDQQSGSVKITVYEK</sequence>
<organism evidence="4 5">
    <name type="scientific">Microbacterium jejuense</name>
    <dbReference type="NCBI Taxonomy" id="1263637"/>
    <lineage>
        <taxon>Bacteria</taxon>
        <taxon>Bacillati</taxon>
        <taxon>Actinomycetota</taxon>
        <taxon>Actinomycetes</taxon>
        <taxon>Micrococcales</taxon>
        <taxon>Microbacteriaceae</taxon>
        <taxon>Microbacterium</taxon>
    </lineage>
</organism>
<keyword evidence="5" id="KW-1185">Reference proteome</keyword>
<dbReference type="Pfam" id="PF04024">
    <property type="entry name" value="PspC"/>
    <property type="match status" value="1"/>
</dbReference>
<dbReference type="Proteomes" id="UP001196843">
    <property type="component" value="Unassembled WGS sequence"/>
</dbReference>
<feature type="region of interest" description="Disordered" evidence="1">
    <location>
        <begin position="185"/>
        <end position="205"/>
    </location>
</feature>
<comment type="caution">
    <text evidence="4">The sequence shown here is derived from an EMBL/GenBank/DDBJ whole genome shotgun (WGS) entry which is preliminary data.</text>
</comment>
<accession>A0ABS7HMU7</accession>
<dbReference type="RefSeq" id="WP_220300994.1">
    <property type="nucleotide sequence ID" value="NZ_JAEUAW010000007.1"/>
</dbReference>
<feature type="transmembrane region" description="Helical" evidence="2">
    <location>
        <begin position="152"/>
        <end position="175"/>
    </location>
</feature>
<dbReference type="EMBL" id="JAEUAW010000007">
    <property type="protein sequence ID" value="MBW9094292.1"/>
    <property type="molecule type" value="Genomic_DNA"/>
</dbReference>
<feature type="transmembrane region" description="Helical" evidence="2">
    <location>
        <begin position="371"/>
        <end position="391"/>
    </location>
</feature>
<reference evidence="4 5" key="1">
    <citation type="journal article" date="2021" name="MBio">
        <title>Poor Competitiveness of Bradyrhizobium in Pigeon Pea Root Colonization in Indian Soils.</title>
        <authorList>
            <person name="Chalasani D."/>
            <person name="Basu A."/>
            <person name="Pullabhotla S.V.S.R.N."/>
            <person name="Jorrin B."/>
            <person name="Neal A.L."/>
            <person name="Poole P.S."/>
            <person name="Podile A.R."/>
            <person name="Tkacz A."/>
        </authorList>
    </citation>
    <scope>NUCLEOTIDE SEQUENCE [LARGE SCALE GENOMIC DNA]</scope>
    <source>
        <strain evidence="4 5">HU14</strain>
    </source>
</reference>
<feature type="compositionally biased region" description="Pro residues" evidence="1">
    <location>
        <begin position="9"/>
        <end position="22"/>
    </location>
</feature>
<protein>
    <submittedName>
        <fullName evidence="4">PspC domain-containing protein</fullName>
    </submittedName>
</protein>
<proteinExistence type="predicted"/>
<gene>
    <name evidence="4" type="ORF">JNB62_11410</name>
</gene>
<evidence type="ECO:0000259" key="3">
    <source>
        <dbReference type="Pfam" id="PF04024"/>
    </source>
</evidence>
<feature type="transmembrane region" description="Helical" evidence="2">
    <location>
        <begin position="342"/>
        <end position="364"/>
    </location>
</feature>
<feature type="region of interest" description="Disordered" evidence="1">
    <location>
        <begin position="1"/>
        <end position="24"/>
    </location>
</feature>
<keyword evidence="2" id="KW-1133">Transmembrane helix</keyword>
<feature type="transmembrane region" description="Helical" evidence="2">
    <location>
        <begin position="310"/>
        <end position="330"/>
    </location>
</feature>
<keyword evidence="2" id="KW-0472">Membrane</keyword>
<evidence type="ECO:0000256" key="2">
    <source>
        <dbReference type="SAM" id="Phobius"/>
    </source>
</evidence>
<feature type="domain" description="Phage shock protein PspC N-terminal" evidence="3">
    <location>
        <begin position="41"/>
        <end position="90"/>
    </location>
</feature>
<evidence type="ECO:0000313" key="4">
    <source>
        <dbReference type="EMBL" id="MBW9094292.1"/>
    </source>
</evidence>
<feature type="transmembrane region" description="Helical" evidence="2">
    <location>
        <begin position="65"/>
        <end position="87"/>
    </location>
</feature>
<name>A0ABS7HMU7_9MICO</name>